<proteinExistence type="predicted"/>
<name>A0A251S6J4_HELAN</name>
<keyword evidence="2" id="KW-0732">Signal</keyword>
<accession>A0A251S6J4</accession>
<reference evidence="4" key="1">
    <citation type="journal article" date="2017" name="Nature">
        <title>The sunflower genome provides insights into oil metabolism, flowering and Asterid evolution.</title>
        <authorList>
            <person name="Badouin H."/>
            <person name="Gouzy J."/>
            <person name="Grassa C.J."/>
            <person name="Murat F."/>
            <person name="Staton S.E."/>
            <person name="Cottret L."/>
            <person name="Lelandais-Briere C."/>
            <person name="Owens G.L."/>
            <person name="Carrere S."/>
            <person name="Mayjonade B."/>
            <person name="Legrand L."/>
            <person name="Gill N."/>
            <person name="Kane N.C."/>
            <person name="Bowers J.E."/>
            <person name="Hubner S."/>
            <person name="Bellec A."/>
            <person name="Berard A."/>
            <person name="Berges H."/>
            <person name="Blanchet N."/>
            <person name="Boniface M.C."/>
            <person name="Brunel D."/>
            <person name="Catrice O."/>
            <person name="Chaidir N."/>
            <person name="Claudel C."/>
            <person name="Donnadieu C."/>
            <person name="Faraut T."/>
            <person name="Fievet G."/>
            <person name="Helmstetter N."/>
            <person name="King M."/>
            <person name="Knapp S.J."/>
            <person name="Lai Z."/>
            <person name="Le Paslier M.C."/>
            <person name="Lippi Y."/>
            <person name="Lorenzon L."/>
            <person name="Mandel J.R."/>
            <person name="Marage G."/>
            <person name="Marchand G."/>
            <person name="Marquand E."/>
            <person name="Bret-Mestries E."/>
            <person name="Morien E."/>
            <person name="Nambeesan S."/>
            <person name="Nguyen T."/>
            <person name="Pegot-Espagnet P."/>
            <person name="Pouilly N."/>
            <person name="Raftis F."/>
            <person name="Sallet E."/>
            <person name="Schiex T."/>
            <person name="Thomas J."/>
            <person name="Vandecasteele C."/>
            <person name="Vares D."/>
            <person name="Vear F."/>
            <person name="Vautrin S."/>
            <person name="Crespi M."/>
            <person name="Mangin B."/>
            <person name="Burke J.M."/>
            <person name="Salse J."/>
            <person name="Munos S."/>
            <person name="Vincourt P."/>
            <person name="Rieseberg L.H."/>
            <person name="Langlade N.B."/>
        </authorList>
    </citation>
    <scope>NUCLEOTIDE SEQUENCE [LARGE SCALE GENOMIC DNA]</scope>
    <source>
        <strain evidence="4">cv. SF193</strain>
    </source>
</reference>
<sequence length="89" mass="10035">MSPPRTTFHNLFRHNTIPLFVVLHVVGGLAGTPHSPEPLESSARSINRVGDTKTSPGTRKLLFRVICYFSDFPNFYSYVTRNRNATNVD</sequence>
<feature type="signal peptide" evidence="2">
    <location>
        <begin position="1"/>
        <end position="31"/>
    </location>
</feature>
<evidence type="ECO:0000313" key="3">
    <source>
        <dbReference type="EMBL" id="OTF92821.1"/>
    </source>
</evidence>
<feature type="chain" id="PRO_5012309837" description="Secreted protein" evidence="2">
    <location>
        <begin position="32"/>
        <end position="89"/>
    </location>
</feature>
<evidence type="ECO:0008006" key="5">
    <source>
        <dbReference type="Google" id="ProtNLM"/>
    </source>
</evidence>
<dbReference type="AlphaFoldDB" id="A0A251S6J4"/>
<evidence type="ECO:0000313" key="4">
    <source>
        <dbReference type="Proteomes" id="UP000215914"/>
    </source>
</evidence>
<evidence type="ECO:0000256" key="1">
    <source>
        <dbReference type="SAM" id="MobiDB-lite"/>
    </source>
</evidence>
<evidence type="ECO:0000256" key="2">
    <source>
        <dbReference type="SAM" id="SignalP"/>
    </source>
</evidence>
<dbReference type="EMBL" id="CM007905">
    <property type="protein sequence ID" value="OTF92821.1"/>
    <property type="molecule type" value="Genomic_DNA"/>
</dbReference>
<gene>
    <name evidence="3" type="ORF">HannXRQ_Chr16g0526131</name>
</gene>
<organism evidence="3 4">
    <name type="scientific">Helianthus annuus</name>
    <name type="common">Common sunflower</name>
    <dbReference type="NCBI Taxonomy" id="4232"/>
    <lineage>
        <taxon>Eukaryota</taxon>
        <taxon>Viridiplantae</taxon>
        <taxon>Streptophyta</taxon>
        <taxon>Embryophyta</taxon>
        <taxon>Tracheophyta</taxon>
        <taxon>Spermatophyta</taxon>
        <taxon>Magnoliopsida</taxon>
        <taxon>eudicotyledons</taxon>
        <taxon>Gunneridae</taxon>
        <taxon>Pentapetalae</taxon>
        <taxon>asterids</taxon>
        <taxon>campanulids</taxon>
        <taxon>Asterales</taxon>
        <taxon>Asteraceae</taxon>
        <taxon>Asteroideae</taxon>
        <taxon>Heliantheae alliance</taxon>
        <taxon>Heliantheae</taxon>
        <taxon>Helianthus</taxon>
    </lineage>
</organism>
<dbReference type="Proteomes" id="UP000215914">
    <property type="component" value="Chromosome 16"/>
</dbReference>
<dbReference type="InParanoid" id="A0A251S6J4"/>
<feature type="region of interest" description="Disordered" evidence="1">
    <location>
        <begin position="33"/>
        <end position="54"/>
    </location>
</feature>
<keyword evidence="4" id="KW-1185">Reference proteome</keyword>
<protein>
    <recommendedName>
        <fullName evidence="5">Secreted protein</fullName>
    </recommendedName>
</protein>